<name>A0ABY0NYQ9_9PSED</name>
<dbReference type="Proteomes" id="UP000182858">
    <property type="component" value="Chromosome I"/>
</dbReference>
<gene>
    <name evidence="1" type="ORF">SAMN05216591_5880</name>
</gene>
<keyword evidence="2" id="KW-1185">Reference proteome</keyword>
<proteinExistence type="predicted"/>
<evidence type="ECO:0008006" key="3">
    <source>
        <dbReference type="Google" id="ProtNLM"/>
    </source>
</evidence>
<reference evidence="1 2" key="1">
    <citation type="submission" date="2016-10" db="EMBL/GenBank/DDBJ databases">
        <authorList>
            <person name="Varghese N."/>
            <person name="Submissions S."/>
        </authorList>
    </citation>
    <scope>NUCLEOTIDE SEQUENCE [LARGE SCALE GENOMIC DNA]</scope>
    <source>
        <strain evidence="1 2">DSM 17835</strain>
    </source>
</reference>
<accession>A0ABY0NYQ9</accession>
<evidence type="ECO:0000313" key="1">
    <source>
        <dbReference type="EMBL" id="SDG38228.1"/>
    </source>
</evidence>
<protein>
    <recommendedName>
        <fullName evidence="3">DUF3077 domain-containing protein</fullName>
    </recommendedName>
</protein>
<dbReference type="InterPro" id="IPR021427">
    <property type="entry name" value="DUF3077"/>
</dbReference>
<evidence type="ECO:0000313" key="2">
    <source>
        <dbReference type="Proteomes" id="UP000182858"/>
    </source>
</evidence>
<sequence>MINPPLNKTLGVITFSTCGKQPNLHRLFRVNSGVPIRDALEHASELLHCSKLLALDAAMDKSADRYAWAAHYLGEMAKAVVDDLANGMLPNGVAEEGDVAGSGAAADAIAGKPAPIRGCVSS</sequence>
<organism evidence="1 2">
    <name type="scientific">Pseudomonas extremaustralis</name>
    <dbReference type="NCBI Taxonomy" id="359110"/>
    <lineage>
        <taxon>Bacteria</taxon>
        <taxon>Pseudomonadati</taxon>
        <taxon>Pseudomonadota</taxon>
        <taxon>Gammaproteobacteria</taxon>
        <taxon>Pseudomonadales</taxon>
        <taxon>Pseudomonadaceae</taxon>
        <taxon>Pseudomonas</taxon>
    </lineage>
</organism>
<dbReference type="Pfam" id="PF11275">
    <property type="entry name" value="DUF3077"/>
    <property type="match status" value="1"/>
</dbReference>
<dbReference type="EMBL" id="LT629689">
    <property type="protein sequence ID" value="SDG38228.1"/>
    <property type="molecule type" value="Genomic_DNA"/>
</dbReference>